<evidence type="ECO:0000256" key="4">
    <source>
        <dbReference type="ARBA" id="ARBA00022801"/>
    </source>
</evidence>
<comment type="subunit">
    <text evidence="6">Heterooligomer composed of large and small subunits.</text>
</comment>
<dbReference type="RefSeq" id="WP_068710911.1">
    <property type="nucleotide sequence ID" value="NZ_LSZP01000005.1"/>
</dbReference>
<comment type="similarity">
    <text evidence="1 6">Belongs to the XseB family.</text>
</comment>
<keyword evidence="7" id="KW-0175">Coiled coil</keyword>
<comment type="caution">
    <text evidence="8">The sequence shown here is derived from an EMBL/GenBank/DDBJ whole genome shotgun (WGS) entry which is preliminary data.</text>
</comment>
<feature type="coiled-coil region" evidence="7">
    <location>
        <begin position="46"/>
        <end position="73"/>
    </location>
</feature>
<dbReference type="PANTHER" id="PTHR34137">
    <property type="entry name" value="EXODEOXYRIBONUCLEASE 7 SMALL SUBUNIT"/>
    <property type="match status" value="1"/>
</dbReference>
<name>A0A139SSW5_9BACT</name>
<evidence type="ECO:0000313" key="9">
    <source>
        <dbReference type="Proteomes" id="UP000071392"/>
    </source>
</evidence>
<keyword evidence="2 6" id="KW-0963">Cytoplasm</keyword>
<dbReference type="Proteomes" id="UP000071392">
    <property type="component" value="Unassembled WGS sequence"/>
</dbReference>
<evidence type="ECO:0000256" key="2">
    <source>
        <dbReference type="ARBA" id="ARBA00022490"/>
    </source>
</evidence>
<comment type="function">
    <text evidence="6">Bidirectionally degrades single-stranded DNA into large acid-insoluble oligonucleotides, which are then degraded further into small acid-soluble oligonucleotides.</text>
</comment>
<dbReference type="InterPro" id="IPR003761">
    <property type="entry name" value="Exonuc_VII_S"/>
</dbReference>
<evidence type="ECO:0000256" key="6">
    <source>
        <dbReference type="HAMAP-Rule" id="MF_00337"/>
    </source>
</evidence>
<evidence type="ECO:0000313" key="8">
    <source>
        <dbReference type="EMBL" id="KXU37659.1"/>
    </source>
</evidence>
<dbReference type="GO" id="GO:0005829">
    <property type="term" value="C:cytosol"/>
    <property type="evidence" value="ECO:0007669"/>
    <property type="project" value="TreeGrafter"/>
</dbReference>
<dbReference type="OrthoDB" id="199022at2"/>
<dbReference type="GO" id="GO:0006308">
    <property type="term" value="P:DNA catabolic process"/>
    <property type="evidence" value="ECO:0007669"/>
    <property type="project" value="UniProtKB-UniRule"/>
</dbReference>
<protein>
    <recommendedName>
        <fullName evidence="6">Exodeoxyribonuclease 7 small subunit</fullName>
        <ecNumber evidence="6">3.1.11.6</ecNumber>
    </recommendedName>
    <alternativeName>
        <fullName evidence="6">Exodeoxyribonuclease VII small subunit</fullName>
        <shortName evidence="6">Exonuclease VII small subunit</shortName>
    </alternativeName>
</protein>
<dbReference type="STRING" id="1548208.AXK12_01625"/>
<evidence type="ECO:0000256" key="3">
    <source>
        <dbReference type="ARBA" id="ARBA00022722"/>
    </source>
</evidence>
<sequence>MDDTKQPDPSFETALQNLEQVIAVMEGGKVPLGELVAQFEEGSRLLKLCQNRLKDAELKVEQLRQASEAESAKFEPFEIGRES</sequence>
<keyword evidence="5 6" id="KW-0269">Exonuclease</keyword>
<gene>
    <name evidence="6" type="primary">xseB</name>
    <name evidence="8" type="ORF">AXK12_01625</name>
</gene>
<organism evidence="8 9">
    <name type="scientific">Cephaloticoccus capnophilus</name>
    <dbReference type="NCBI Taxonomy" id="1548208"/>
    <lineage>
        <taxon>Bacteria</taxon>
        <taxon>Pseudomonadati</taxon>
        <taxon>Verrucomicrobiota</taxon>
        <taxon>Opitutia</taxon>
        <taxon>Opitutales</taxon>
        <taxon>Opitutaceae</taxon>
        <taxon>Cephaloticoccus</taxon>
    </lineage>
</organism>
<dbReference type="AlphaFoldDB" id="A0A139SSW5"/>
<dbReference type="SUPFAM" id="SSF116842">
    <property type="entry name" value="XseB-like"/>
    <property type="match status" value="1"/>
</dbReference>
<dbReference type="EC" id="3.1.11.6" evidence="6"/>
<keyword evidence="3 6" id="KW-0540">Nuclease</keyword>
<dbReference type="Gene3D" id="1.10.287.1040">
    <property type="entry name" value="Exonuclease VII, small subunit"/>
    <property type="match status" value="1"/>
</dbReference>
<dbReference type="GO" id="GO:0009318">
    <property type="term" value="C:exodeoxyribonuclease VII complex"/>
    <property type="evidence" value="ECO:0007669"/>
    <property type="project" value="UniProtKB-UniRule"/>
</dbReference>
<comment type="subcellular location">
    <subcellularLocation>
        <location evidence="6">Cytoplasm</location>
    </subcellularLocation>
</comment>
<dbReference type="EMBL" id="LSZP01000005">
    <property type="protein sequence ID" value="KXU37659.1"/>
    <property type="molecule type" value="Genomic_DNA"/>
</dbReference>
<dbReference type="InterPro" id="IPR037004">
    <property type="entry name" value="Exonuc_VII_ssu_sf"/>
</dbReference>
<dbReference type="GO" id="GO:0008855">
    <property type="term" value="F:exodeoxyribonuclease VII activity"/>
    <property type="evidence" value="ECO:0007669"/>
    <property type="project" value="UniProtKB-UniRule"/>
</dbReference>
<keyword evidence="9" id="KW-1185">Reference proteome</keyword>
<evidence type="ECO:0000256" key="5">
    <source>
        <dbReference type="ARBA" id="ARBA00022839"/>
    </source>
</evidence>
<dbReference type="PANTHER" id="PTHR34137:SF1">
    <property type="entry name" value="EXODEOXYRIBONUCLEASE 7 SMALL SUBUNIT"/>
    <property type="match status" value="1"/>
</dbReference>
<evidence type="ECO:0000256" key="1">
    <source>
        <dbReference type="ARBA" id="ARBA00009998"/>
    </source>
</evidence>
<keyword evidence="4 6" id="KW-0378">Hydrolase</keyword>
<reference evidence="8 9" key="1">
    <citation type="submission" date="2016-02" db="EMBL/GenBank/DDBJ databases">
        <authorList>
            <person name="Wen L."/>
            <person name="He K."/>
            <person name="Yang H."/>
        </authorList>
    </citation>
    <scope>NUCLEOTIDE SEQUENCE [LARGE SCALE GENOMIC DNA]</scope>
    <source>
        <strain evidence="8 9">CV41</strain>
    </source>
</reference>
<comment type="catalytic activity">
    <reaction evidence="6">
        <text>Exonucleolytic cleavage in either 5'- to 3'- or 3'- to 5'-direction to yield nucleoside 5'-phosphates.</text>
        <dbReference type="EC" id="3.1.11.6"/>
    </reaction>
</comment>
<dbReference type="NCBIfam" id="TIGR01280">
    <property type="entry name" value="xseB"/>
    <property type="match status" value="1"/>
</dbReference>
<accession>A0A139SSW5</accession>
<proteinExistence type="inferred from homology"/>
<dbReference type="HAMAP" id="MF_00337">
    <property type="entry name" value="Exonuc_7_S"/>
    <property type="match status" value="1"/>
</dbReference>
<evidence type="ECO:0000256" key="7">
    <source>
        <dbReference type="SAM" id="Coils"/>
    </source>
</evidence>
<dbReference type="PIRSF" id="PIRSF006488">
    <property type="entry name" value="Exonuc_VII_S"/>
    <property type="match status" value="1"/>
</dbReference>
<dbReference type="Pfam" id="PF02609">
    <property type="entry name" value="Exonuc_VII_S"/>
    <property type="match status" value="1"/>
</dbReference>